<feature type="region of interest" description="Disordered" evidence="1">
    <location>
        <begin position="832"/>
        <end position="882"/>
    </location>
</feature>
<evidence type="ECO:0000313" key="3">
    <source>
        <dbReference type="Proteomes" id="UP000807769"/>
    </source>
</evidence>
<feature type="compositionally biased region" description="Basic residues" evidence="1">
    <location>
        <begin position="572"/>
        <end position="587"/>
    </location>
</feature>
<dbReference type="OrthoDB" id="2666400at2759"/>
<dbReference type="RefSeq" id="XP_041191252.1">
    <property type="nucleotide sequence ID" value="XM_041340412.1"/>
</dbReference>
<proteinExistence type="predicted"/>
<feature type="region of interest" description="Disordered" evidence="1">
    <location>
        <begin position="162"/>
        <end position="258"/>
    </location>
</feature>
<dbReference type="AlphaFoldDB" id="A0A9P7E835"/>
<comment type="caution">
    <text evidence="2">The sequence shown here is derived from an EMBL/GenBank/DDBJ whole genome shotgun (WGS) entry which is preliminary data.</text>
</comment>
<sequence length="891" mass="97615">MSAYNNSKADTDRVAMDGDEESGKHLLFAPAPVCNSVVVTVGDKSIPVSTAQSQLDKPKDATDVCKDTSVSTAQSKSNVAVALPLRRSDATKMTPTTVNEALNQHHSGDVTAGDKDTLVSTAHQSDKPKEATYICNDTSASTAQSKSNIAVVPHPCRSAAAKSYTHNHSDGAESSPSDSDWAADEEKCKKAAHPSAIDGDDNGDNPPPSPLQLTCEGKGKGKAKAFDEGDNDEQDYNEEQEVNEDKSDEGPTKKGRLPLEAVSKVQELGRTTIEAAKALGIEYSKSARVILIEAGLAMKAMRKESPWNQHQTWFKTFSPPSQEHMYIPLREEQAAHYKAHPYKDPKHAALWQKIQEYWDGSLAGATEDLMSRSASSLMLRIHDDFSKAAGYWYHTHGIHISGVAIFPGHEDAGCQASGFFSGRILDELTTILKYKDLEAAQAEGISFIFLPCSTAVPNGTLLCNGKSARDRNRKVAPMIISKKFAEAGHLLKTSNNRWLDMLNTLYVEQLFILNWPASVPPPSPNFDLKALSASQLCALVVPYLRMHLGAMYKVDLGQDDEDDDSEAETAKTKKHKGKSKKSNNNRRTKGTIVEELDIVLSIREWSEFDVEHLESQSPSMYSIPLVIDMNGEVLRELQDSVKFFKDFPLPDQASTKQVTEELPLSDQEAVHLTPVALCPTQVALHPTKVALRPTQVASRPTQAISPGSFMLASAHHWEICQGLPPSSPPLTPSTIVLSSSPGSTILVSLYAHDSVHPPTSWYEHSQYERPHYEGQHQRGGLCDNSHTLPYDSDTHKQMWDNYETAREAGDLENKTIVERYHARLQGNNCHILSGHPQSHPPPPIASTSRSQLPARSSHAPVSHHSQLPVHSSHAPVSCRSGSSLCRHHPCA</sequence>
<gene>
    <name evidence="2" type="ORF">BJ212DRAFT_1482395</name>
</gene>
<organism evidence="2 3">
    <name type="scientific">Suillus subaureus</name>
    <dbReference type="NCBI Taxonomy" id="48587"/>
    <lineage>
        <taxon>Eukaryota</taxon>
        <taxon>Fungi</taxon>
        <taxon>Dikarya</taxon>
        <taxon>Basidiomycota</taxon>
        <taxon>Agaricomycotina</taxon>
        <taxon>Agaricomycetes</taxon>
        <taxon>Agaricomycetidae</taxon>
        <taxon>Boletales</taxon>
        <taxon>Suillineae</taxon>
        <taxon>Suillaceae</taxon>
        <taxon>Suillus</taxon>
    </lineage>
</organism>
<feature type="compositionally biased region" description="Acidic residues" evidence="1">
    <location>
        <begin position="228"/>
        <end position="242"/>
    </location>
</feature>
<reference evidence="2" key="1">
    <citation type="journal article" date="2020" name="New Phytol.">
        <title>Comparative genomics reveals dynamic genome evolution in host specialist ectomycorrhizal fungi.</title>
        <authorList>
            <person name="Lofgren L.A."/>
            <person name="Nguyen N.H."/>
            <person name="Vilgalys R."/>
            <person name="Ruytinx J."/>
            <person name="Liao H.L."/>
            <person name="Branco S."/>
            <person name="Kuo A."/>
            <person name="LaButti K."/>
            <person name="Lipzen A."/>
            <person name="Andreopoulos W."/>
            <person name="Pangilinan J."/>
            <person name="Riley R."/>
            <person name="Hundley H."/>
            <person name="Na H."/>
            <person name="Barry K."/>
            <person name="Grigoriev I.V."/>
            <person name="Stajich J.E."/>
            <person name="Kennedy P.G."/>
        </authorList>
    </citation>
    <scope>NUCLEOTIDE SEQUENCE</scope>
    <source>
        <strain evidence="2">MN1</strain>
    </source>
</reference>
<feature type="region of interest" description="Disordered" evidence="1">
    <location>
        <begin position="557"/>
        <end position="587"/>
    </location>
</feature>
<accession>A0A9P7E835</accession>
<evidence type="ECO:0000313" key="2">
    <source>
        <dbReference type="EMBL" id="KAG1813491.1"/>
    </source>
</evidence>
<dbReference type="EMBL" id="JABBWG010000023">
    <property type="protein sequence ID" value="KAG1813491.1"/>
    <property type="molecule type" value="Genomic_DNA"/>
</dbReference>
<dbReference type="Proteomes" id="UP000807769">
    <property type="component" value="Unassembled WGS sequence"/>
</dbReference>
<keyword evidence="3" id="KW-1185">Reference proteome</keyword>
<dbReference type="GeneID" id="64634428"/>
<protein>
    <submittedName>
        <fullName evidence="2">Uncharacterized protein</fullName>
    </submittedName>
</protein>
<feature type="compositionally biased region" description="Polar residues" evidence="1">
    <location>
        <begin position="845"/>
        <end position="854"/>
    </location>
</feature>
<name>A0A9P7E835_9AGAM</name>
<feature type="compositionally biased region" description="Acidic residues" evidence="1">
    <location>
        <begin position="557"/>
        <end position="567"/>
    </location>
</feature>
<evidence type="ECO:0000256" key="1">
    <source>
        <dbReference type="SAM" id="MobiDB-lite"/>
    </source>
</evidence>
<feature type="compositionally biased region" description="Basic and acidic residues" evidence="1">
    <location>
        <begin position="243"/>
        <end position="252"/>
    </location>
</feature>